<evidence type="ECO:0000313" key="3">
    <source>
        <dbReference type="EMBL" id="TWJ14760.1"/>
    </source>
</evidence>
<name>A0A562VA40_9ACTN</name>
<organism evidence="3 4">
    <name type="scientific">Stackebrandtia albiflava</name>
    <dbReference type="NCBI Taxonomy" id="406432"/>
    <lineage>
        <taxon>Bacteria</taxon>
        <taxon>Bacillati</taxon>
        <taxon>Actinomycetota</taxon>
        <taxon>Actinomycetes</taxon>
        <taxon>Glycomycetales</taxon>
        <taxon>Glycomycetaceae</taxon>
        <taxon>Stackebrandtia</taxon>
    </lineage>
</organism>
<feature type="region of interest" description="Disordered" evidence="1">
    <location>
        <begin position="33"/>
        <end position="55"/>
    </location>
</feature>
<dbReference type="OrthoDB" id="5969911at2"/>
<dbReference type="Pfam" id="PF06259">
    <property type="entry name" value="Abhydrolase_8"/>
    <property type="match status" value="1"/>
</dbReference>
<evidence type="ECO:0000313" key="4">
    <source>
        <dbReference type="Proteomes" id="UP000321617"/>
    </source>
</evidence>
<evidence type="ECO:0000256" key="1">
    <source>
        <dbReference type="SAM" id="MobiDB-lite"/>
    </source>
</evidence>
<dbReference type="Proteomes" id="UP000321617">
    <property type="component" value="Unassembled WGS sequence"/>
</dbReference>
<evidence type="ECO:0000259" key="2">
    <source>
        <dbReference type="Pfam" id="PF06259"/>
    </source>
</evidence>
<dbReference type="InterPro" id="IPR010427">
    <property type="entry name" value="DUF1023"/>
</dbReference>
<dbReference type="AlphaFoldDB" id="A0A562VA40"/>
<protein>
    <submittedName>
        <fullName evidence="3">Alpha/beta hydrolase family protein</fullName>
    </submittedName>
</protein>
<feature type="region of interest" description="Disordered" evidence="1">
    <location>
        <begin position="526"/>
        <end position="549"/>
    </location>
</feature>
<accession>A0A562VA40</accession>
<dbReference type="EMBL" id="VLLL01000005">
    <property type="protein sequence ID" value="TWJ14760.1"/>
    <property type="molecule type" value="Genomic_DNA"/>
</dbReference>
<reference evidence="3 4" key="1">
    <citation type="journal article" date="2013" name="Stand. Genomic Sci.">
        <title>Genomic Encyclopedia of Type Strains, Phase I: The one thousand microbial genomes (KMG-I) project.</title>
        <authorList>
            <person name="Kyrpides N.C."/>
            <person name="Woyke T."/>
            <person name="Eisen J.A."/>
            <person name="Garrity G."/>
            <person name="Lilburn T.G."/>
            <person name="Beck B.J."/>
            <person name="Whitman W.B."/>
            <person name="Hugenholtz P."/>
            <person name="Klenk H.P."/>
        </authorList>
    </citation>
    <scope>NUCLEOTIDE SEQUENCE [LARGE SCALE GENOMIC DNA]</scope>
    <source>
        <strain evidence="3 4">DSM 45044</strain>
    </source>
</reference>
<sequence>MDYAQLMNLDFGRLQAAADALKKAHTDAEKFAETARGKASRVGGGWTGHGTEKPRQALSVQEPQLLQAAEAFRRLSALTTDLRSGLKGYRDRLADYVADMNSRGIVRIDGSGTVTVVDRKRHARPETRAAGLDAQTVRREIDAVIDEANDFDTDMFGRIRGVDAPGAAANFAGGKPAFTPPAGADPTTVRDWWNSLSETDKVDLITSQPDHIGGLDGIPVVDRDRANRLVLDREHREATDLVRGLELEQAKPGADESAVGKQIKAAEKKIAAMRNLYLRLNPEDAPRGERPATGHDLPTYLLKLDTEGRGRAIVALGNPDNSDNVFTYVPGTFARLDKVPNELAKLDRALNHAIKADGDEQTAAILWLGYDAPQNLVTQSPKPDYANAAAGDLSRFAKGLRLTHDTGADFRSTFLGHSYGTTVVGFTARDKGLDADAAIFVGSPGVGVDHASQLRLSPDEVYASRDGFDPIYVARNHFGADPTSPRFGGRTFLSKVPGVTRPGRGHTGYFDANNPALENIGKIVVGDDDITGDRPKPGNGPATTSPAPG</sequence>
<keyword evidence="3" id="KW-0378">Hydrolase</keyword>
<dbReference type="RefSeq" id="WP_147132336.1">
    <property type="nucleotide sequence ID" value="NZ_BAABIJ010000001.1"/>
</dbReference>
<gene>
    <name evidence="3" type="ORF">LX16_0450</name>
</gene>
<feature type="domain" description="DUF1023" evidence="2">
    <location>
        <begin position="305"/>
        <end position="472"/>
    </location>
</feature>
<keyword evidence="4" id="KW-1185">Reference proteome</keyword>
<dbReference type="GO" id="GO:0016787">
    <property type="term" value="F:hydrolase activity"/>
    <property type="evidence" value="ECO:0007669"/>
    <property type="project" value="UniProtKB-KW"/>
</dbReference>
<comment type="caution">
    <text evidence="3">The sequence shown here is derived from an EMBL/GenBank/DDBJ whole genome shotgun (WGS) entry which is preliminary data.</text>
</comment>
<proteinExistence type="predicted"/>